<sequence length="374" mass="39801">MAITYLAERFFDGDTLHTNTTVTIDQGKVLAIGNHTDSPTPLAGTLVPGFVDVQVNGGGGVLFNSNTSADALNRIRHAHSQFGTTAMMPTLITDSLDTITRAADAMAEAIAQDSPGILGIHFEGPHLSEPKKGIHRSQFIRPITDDELKQFTRQDLGKVMLTVAPENVPADVIADLVRQGVRVCLGHTNADCDTTLKALEAGANGFTHLHNAMSPMTSREPGVVGAALADDNSYCGLIVDNYHVDKVTVKASIKAKGIDQVMLVTDAMAHVGSDIDDLAFFDTRIIRTGDKLTIPAGNLAGSALDMASAVRNTCQSGLSLEQALIMASRTPARYLGLADQLGKLQPGYQADMVLLDDTLNATQTWIQGQVVTQQ</sequence>
<dbReference type="GO" id="GO:0008448">
    <property type="term" value="F:N-acetylglucosamine-6-phosphate deacetylase activity"/>
    <property type="evidence" value="ECO:0007669"/>
    <property type="project" value="UniProtKB-UniRule"/>
</dbReference>
<dbReference type="SUPFAM" id="SSF51338">
    <property type="entry name" value="Composite domain of metallo-dependent hydrolases"/>
    <property type="match status" value="1"/>
</dbReference>
<evidence type="ECO:0000256" key="8">
    <source>
        <dbReference type="PIRSR" id="PIRSR038994-3"/>
    </source>
</evidence>
<feature type="binding site" evidence="7">
    <location>
        <begin position="211"/>
        <end position="212"/>
    </location>
    <ligand>
        <name>substrate</name>
    </ligand>
</feature>
<comment type="catalytic activity">
    <reaction evidence="5">
        <text>N-acetyl-D-glucosamine 6-phosphate + H2O = D-glucosamine 6-phosphate + acetate</text>
        <dbReference type="Rhea" id="RHEA:22936"/>
        <dbReference type="ChEBI" id="CHEBI:15377"/>
        <dbReference type="ChEBI" id="CHEBI:30089"/>
        <dbReference type="ChEBI" id="CHEBI:57513"/>
        <dbReference type="ChEBI" id="CHEBI:58725"/>
        <dbReference type="EC" id="3.5.1.25"/>
    </reaction>
</comment>
<dbReference type="EMBL" id="CP029347">
    <property type="protein sequence ID" value="AWL11976.1"/>
    <property type="molecule type" value="Genomic_DNA"/>
</dbReference>
<feature type="binding site" evidence="8">
    <location>
        <position position="123"/>
    </location>
    <ligand>
        <name>Zn(2+)</name>
        <dbReference type="ChEBI" id="CHEBI:29105"/>
    </ligand>
</feature>
<dbReference type="SUPFAM" id="SSF51556">
    <property type="entry name" value="Metallo-dependent hydrolases"/>
    <property type="match status" value="1"/>
</dbReference>
<dbReference type="Gene3D" id="3.20.20.140">
    <property type="entry name" value="Metal-dependent hydrolases"/>
    <property type="match status" value="1"/>
</dbReference>
<dbReference type="RefSeq" id="WP_109339586.1">
    <property type="nucleotide sequence ID" value="NZ_CP029347.1"/>
</dbReference>
<dbReference type="InterPro" id="IPR003764">
    <property type="entry name" value="GlcNAc_6-P_deAcase"/>
</dbReference>
<evidence type="ECO:0000313" key="10">
    <source>
        <dbReference type="EMBL" id="AWL11976.1"/>
    </source>
</evidence>
<comment type="cofactor">
    <cofactor evidence="8">
        <name>a divalent metal cation</name>
        <dbReference type="ChEBI" id="CHEBI:60240"/>
    </cofactor>
    <text evidence="8">Binds 1 divalent metal cation per subunit.</text>
</comment>
<keyword evidence="2 8" id="KW-0479">Metal-binding</keyword>
<feature type="domain" description="Amidohydrolase-related" evidence="9">
    <location>
        <begin position="45"/>
        <end position="371"/>
    </location>
</feature>
<feature type="binding site" evidence="7">
    <location>
        <position position="243"/>
    </location>
    <ligand>
        <name>substrate</name>
    </ligand>
</feature>
<dbReference type="InterPro" id="IPR011059">
    <property type="entry name" value="Metal-dep_hydrolase_composite"/>
</dbReference>
<evidence type="ECO:0000256" key="1">
    <source>
        <dbReference type="ARBA" id="ARBA00010716"/>
    </source>
</evidence>
<dbReference type="EC" id="3.5.1.25" evidence="5"/>
<protein>
    <recommendedName>
        <fullName evidence="5">N-acetylgalactosamine-6-phosphate deacetylase</fullName>
        <ecNumber evidence="5">3.5.1.25</ecNumber>
    </recommendedName>
    <alternativeName>
        <fullName evidence="5">N-acetylglucosamine-6-phosphate deacetylase</fullName>
    </alternativeName>
</protein>
<gene>
    <name evidence="10" type="primary">nagA</name>
    <name evidence="10" type="ORF">HMF8227_01501</name>
</gene>
<feature type="binding site" evidence="8">
    <location>
        <position position="208"/>
    </location>
    <ligand>
        <name>Zn(2+)</name>
        <dbReference type="ChEBI" id="CHEBI:29105"/>
    </ligand>
</feature>
<evidence type="ECO:0000256" key="5">
    <source>
        <dbReference type="PIRNR" id="PIRNR038994"/>
    </source>
</evidence>
<dbReference type="PIRSF" id="PIRSF038994">
    <property type="entry name" value="NagA"/>
    <property type="match status" value="1"/>
</dbReference>
<dbReference type="Pfam" id="PF01979">
    <property type="entry name" value="Amidohydro_1"/>
    <property type="match status" value="1"/>
</dbReference>
<feature type="binding site" evidence="7">
    <location>
        <begin position="299"/>
        <end position="301"/>
    </location>
    <ligand>
        <name>substrate</name>
    </ligand>
</feature>
<keyword evidence="11" id="KW-1185">Reference proteome</keyword>
<organism evidence="10 11">
    <name type="scientific">Saliniradius amylolyticus</name>
    <dbReference type="NCBI Taxonomy" id="2183582"/>
    <lineage>
        <taxon>Bacteria</taxon>
        <taxon>Pseudomonadati</taxon>
        <taxon>Pseudomonadota</taxon>
        <taxon>Gammaproteobacteria</taxon>
        <taxon>Alteromonadales</taxon>
        <taxon>Alteromonadaceae</taxon>
        <taxon>Saliniradius</taxon>
    </lineage>
</organism>
<dbReference type="PANTHER" id="PTHR11113">
    <property type="entry name" value="N-ACETYLGLUCOSAMINE-6-PHOSPHATE DEACETYLASE"/>
    <property type="match status" value="1"/>
</dbReference>
<dbReference type="Gene3D" id="2.30.40.10">
    <property type="entry name" value="Urease, subunit C, domain 1"/>
    <property type="match status" value="1"/>
</dbReference>
<comment type="similarity">
    <text evidence="1 5">Belongs to the metallo-dependent hydrolases superfamily. NagA family.</text>
</comment>
<dbReference type="GO" id="GO:0006046">
    <property type="term" value="P:N-acetylglucosamine catabolic process"/>
    <property type="evidence" value="ECO:0007669"/>
    <property type="project" value="TreeGrafter"/>
</dbReference>
<dbReference type="AlphaFoldDB" id="A0A2S2E2U0"/>
<evidence type="ECO:0000256" key="6">
    <source>
        <dbReference type="PIRSR" id="PIRSR038994-1"/>
    </source>
</evidence>
<evidence type="ECO:0000256" key="7">
    <source>
        <dbReference type="PIRSR" id="PIRSR038994-2"/>
    </source>
</evidence>
<dbReference type="OrthoDB" id="9776488at2"/>
<dbReference type="PANTHER" id="PTHR11113:SF14">
    <property type="entry name" value="N-ACETYLGLUCOSAMINE-6-PHOSPHATE DEACETYLASE"/>
    <property type="match status" value="1"/>
</dbReference>
<dbReference type="GO" id="GO:0046872">
    <property type="term" value="F:metal ion binding"/>
    <property type="evidence" value="ECO:0007669"/>
    <property type="project" value="UniProtKB-KW"/>
</dbReference>
<feature type="binding site" evidence="7">
    <location>
        <position position="134"/>
    </location>
    <ligand>
        <name>substrate</name>
    </ligand>
</feature>
<keyword evidence="4 5" id="KW-0119">Carbohydrate metabolism</keyword>
<dbReference type="Proteomes" id="UP000245728">
    <property type="component" value="Chromosome"/>
</dbReference>
<dbReference type="InterPro" id="IPR032466">
    <property type="entry name" value="Metal_Hydrolase"/>
</dbReference>
<feature type="active site" description="Proton donor/acceptor" evidence="6">
    <location>
        <position position="266"/>
    </location>
</feature>
<name>A0A2S2E2U0_9ALTE</name>
<evidence type="ECO:0000313" key="11">
    <source>
        <dbReference type="Proteomes" id="UP000245728"/>
    </source>
</evidence>
<proteinExistence type="inferred from homology"/>
<dbReference type="InterPro" id="IPR006680">
    <property type="entry name" value="Amidohydro-rel"/>
</dbReference>
<feature type="binding site" evidence="8">
    <location>
        <position position="187"/>
    </location>
    <ligand>
        <name>Zn(2+)</name>
        <dbReference type="ChEBI" id="CHEBI:29105"/>
    </ligand>
</feature>
<dbReference type="CDD" id="cd00854">
    <property type="entry name" value="NagA"/>
    <property type="match status" value="1"/>
</dbReference>
<dbReference type="KEGG" id="salh:HMF8227_01501"/>
<evidence type="ECO:0000256" key="2">
    <source>
        <dbReference type="ARBA" id="ARBA00022723"/>
    </source>
</evidence>
<feature type="binding site" evidence="7">
    <location>
        <position position="219"/>
    </location>
    <ligand>
        <name>substrate</name>
    </ligand>
</feature>
<keyword evidence="3 5" id="KW-0378">Hydrolase</keyword>
<reference evidence="10 11" key="1">
    <citation type="submission" date="2018-05" db="EMBL/GenBank/DDBJ databases">
        <title>Salinimonas sp. HMF8227 Genome sequencing and assembly.</title>
        <authorList>
            <person name="Kang H."/>
            <person name="Kang J."/>
            <person name="Cha I."/>
            <person name="Kim H."/>
            <person name="Joh K."/>
        </authorList>
    </citation>
    <scope>NUCLEOTIDE SEQUENCE [LARGE SCALE GENOMIC DNA]</scope>
    <source>
        <strain evidence="10 11">HMF8227</strain>
    </source>
</reference>
<evidence type="ECO:0000256" key="3">
    <source>
        <dbReference type="ARBA" id="ARBA00022801"/>
    </source>
</evidence>
<evidence type="ECO:0000259" key="9">
    <source>
        <dbReference type="Pfam" id="PF01979"/>
    </source>
</evidence>
<dbReference type="NCBIfam" id="TIGR00221">
    <property type="entry name" value="nagA"/>
    <property type="match status" value="1"/>
</dbReference>
<evidence type="ECO:0000256" key="4">
    <source>
        <dbReference type="ARBA" id="ARBA00023277"/>
    </source>
</evidence>
<accession>A0A2S2E2U0</accession>